<feature type="region of interest" description="Disordered" evidence="1">
    <location>
        <begin position="1"/>
        <end position="27"/>
    </location>
</feature>
<gene>
    <name evidence="2" type="ORF">JKP88DRAFT_347363</name>
</gene>
<dbReference type="AlphaFoldDB" id="A0A836CMC9"/>
<sequence length="116" mass="13141">MSESVRSRIDKVKKKLRKAKNDGDSTEVGKLREALSALRAQDPLFSREDQYKAAILEGRFAAAAKLKLTIDKMKQENPLRPPAEDDHDPGEDMSWGFDPSFHARPEDDTPEGWMDI</sequence>
<evidence type="ECO:0000313" key="3">
    <source>
        <dbReference type="Proteomes" id="UP000664859"/>
    </source>
</evidence>
<accession>A0A836CMC9</accession>
<feature type="compositionally biased region" description="Basic and acidic residues" evidence="1">
    <location>
        <begin position="1"/>
        <end position="10"/>
    </location>
</feature>
<name>A0A836CMC9_9STRA</name>
<dbReference type="EMBL" id="JAFCMP010000013">
    <property type="protein sequence ID" value="KAG5191875.1"/>
    <property type="molecule type" value="Genomic_DNA"/>
</dbReference>
<keyword evidence="3" id="KW-1185">Reference proteome</keyword>
<reference evidence="2" key="1">
    <citation type="submission" date="2021-02" db="EMBL/GenBank/DDBJ databases">
        <title>First Annotated Genome of the Yellow-green Alga Tribonema minus.</title>
        <authorList>
            <person name="Mahan K.M."/>
        </authorList>
    </citation>
    <scope>NUCLEOTIDE SEQUENCE</scope>
    <source>
        <strain evidence="2">UTEX B ZZ1240</strain>
    </source>
</reference>
<comment type="caution">
    <text evidence="2">The sequence shown here is derived from an EMBL/GenBank/DDBJ whole genome shotgun (WGS) entry which is preliminary data.</text>
</comment>
<dbReference type="Proteomes" id="UP000664859">
    <property type="component" value="Unassembled WGS sequence"/>
</dbReference>
<proteinExistence type="predicted"/>
<organism evidence="2 3">
    <name type="scientific">Tribonema minus</name>
    <dbReference type="NCBI Taxonomy" id="303371"/>
    <lineage>
        <taxon>Eukaryota</taxon>
        <taxon>Sar</taxon>
        <taxon>Stramenopiles</taxon>
        <taxon>Ochrophyta</taxon>
        <taxon>PX clade</taxon>
        <taxon>Xanthophyceae</taxon>
        <taxon>Tribonematales</taxon>
        <taxon>Tribonemataceae</taxon>
        <taxon>Tribonema</taxon>
    </lineage>
</organism>
<protein>
    <submittedName>
        <fullName evidence="2">Uncharacterized protein</fullName>
    </submittedName>
</protein>
<evidence type="ECO:0000256" key="1">
    <source>
        <dbReference type="SAM" id="MobiDB-lite"/>
    </source>
</evidence>
<feature type="region of interest" description="Disordered" evidence="1">
    <location>
        <begin position="74"/>
        <end position="116"/>
    </location>
</feature>
<evidence type="ECO:0000313" key="2">
    <source>
        <dbReference type="EMBL" id="KAG5191875.1"/>
    </source>
</evidence>